<keyword evidence="4" id="KW-0645">Protease</keyword>
<organism evidence="6 7">
    <name type="scientific">Lasallia pustulata</name>
    <dbReference type="NCBI Taxonomy" id="136370"/>
    <lineage>
        <taxon>Eukaryota</taxon>
        <taxon>Fungi</taxon>
        <taxon>Dikarya</taxon>
        <taxon>Ascomycota</taxon>
        <taxon>Pezizomycotina</taxon>
        <taxon>Lecanoromycetes</taxon>
        <taxon>OSLEUM clade</taxon>
        <taxon>Umbilicariomycetidae</taxon>
        <taxon>Umbilicariales</taxon>
        <taxon>Umbilicariaceae</taxon>
        <taxon>Lasallia</taxon>
    </lineage>
</organism>
<evidence type="ECO:0000256" key="1">
    <source>
        <dbReference type="ARBA" id="ARBA00007447"/>
    </source>
</evidence>
<evidence type="ECO:0000256" key="2">
    <source>
        <dbReference type="ARBA" id="ARBA00022750"/>
    </source>
</evidence>
<dbReference type="AlphaFoldDB" id="A0A1W5D6C9"/>
<dbReference type="InterPro" id="IPR001969">
    <property type="entry name" value="Aspartic_peptidase_AS"/>
</dbReference>
<dbReference type="Pfam" id="PF00026">
    <property type="entry name" value="Asp"/>
    <property type="match status" value="1"/>
</dbReference>
<dbReference type="SUPFAM" id="SSF50630">
    <property type="entry name" value="Acid proteases"/>
    <property type="match status" value="1"/>
</dbReference>
<evidence type="ECO:0000259" key="5">
    <source>
        <dbReference type="PROSITE" id="PS51767"/>
    </source>
</evidence>
<dbReference type="InterPro" id="IPR034164">
    <property type="entry name" value="Pepsin-like_dom"/>
</dbReference>
<dbReference type="Proteomes" id="UP000192927">
    <property type="component" value="Unassembled WGS sequence"/>
</dbReference>
<dbReference type="InterPro" id="IPR033121">
    <property type="entry name" value="PEPTIDASE_A1"/>
</dbReference>
<reference evidence="7" key="1">
    <citation type="submission" date="2017-03" db="EMBL/GenBank/DDBJ databases">
        <authorList>
            <person name="Sharma R."/>
            <person name="Thines M."/>
        </authorList>
    </citation>
    <scope>NUCLEOTIDE SEQUENCE [LARGE SCALE GENOMIC DNA]</scope>
</reference>
<dbReference type="CDD" id="cd05471">
    <property type="entry name" value="pepsin_like"/>
    <property type="match status" value="1"/>
</dbReference>
<evidence type="ECO:0000313" key="6">
    <source>
        <dbReference type="EMBL" id="SLM38673.1"/>
    </source>
</evidence>
<evidence type="ECO:0000256" key="4">
    <source>
        <dbReference type="RuleBase" id="RU000454"/>
    </source>
</evidence>
<keyword evidence="2 4" id="KW-0064">Aspartyl protease</keyword>
<dbReference type="GO" id="GO:0006508">
    <property type="term" value="P:proteolysis"/>
    <property type="evidence" value="ECO:0007669"/>
    <property type="project" value="UniProtKB-KW"/>
</dbReference>
<dbReference type="InterPro" id="IPR021109">
    <property type="entry name" value="Peptidase_aspartic_dom_sf"/>
</dbReference>
<dbReference type="GO" id="GO:0004190">
    <property type="term" value="F:aspartic-type endopeptidase activity"/>
    <property type="evidence" value="ECO:0007669"/>
    <property type="project" value="UniProtKB-KW"/>
</dbReference>
<dbReference type="PANTHER" id="PTHR47966:SF47">
    <property type="entry name" value="ENDOPEPTIDASE, PUTATIVE (AFU_ORTHOLOGUE AFUA_3G01220)-RELATED"/>
    <property type="match status" value="1"/>
</dbReference>
<dbReference type="GO" id="GO:0000324">
    <property type="term" value="C:fungal-type vacuole"/>
    <property type="evidence" value="ECO:0007669"/>
    <property type="project" value="TreeGrafter"/>
</dbReference>
<dbReference type="PROSITE" id="PS51767">
    <property type="entry name" value="PEPTIDASE_A1"/>
    <property type="match status" value="1"/>
</dbReference>
<accession>A0A1W5D6C9</accession>
<name>A0A1W5D6C9_9LECA</name>
<dbReference type="PRINTS" id="PR00792">
    <property type="entry name" value="PEPSIN"/>
</dbReference>
<dbReference type="EMBL" id="FWEW01002652">
    <property type="protein sequence ID" value="SLM38673.1"/>
    <property type="molecule type" value="Genomic_DNA"/>
</dbReference>
<proteinExistence type="inferred from homology"/>
<dbReference type="InterPro" id="IPR001461">
    <property type="entry name" value="Aspartic_peptidase_A1"/>
</dbReference>
<feature type="domain" description="Peptidase A1" evidence="5">
    <location>
        <begin position="82"/>
        <end position="437"/>
    </location>
</feature>
<keyword evidence="4" id="KW-0378">Hydrolase</keyword>
<evidence type="ECO:0000313" key="7">
    <source>
        <dbReference type="Proteomes" id="UP000192927"/>
    </source>
</evidence>
<evidence type="ECO:0000256" key="3">
    <source>
        <dbReference type="PIRSR" id="PIRSR601461-1"/>
    </source>
</evidence>
<protein>
    <submittedName>
        <fullName evidence="6">Aspartic peptidase, active site</fullName>
    </submittedName>
</protein>
<keyword evidence="7" id="KW-1185">Reference proteome</keyword>
<comment type="similarity">
    <text evidence="1 4">Belongs to the peptidase A1 family.</text>
</comment>
<feature type="active site" evidence="3">
    <location>
        <position position="98"/>
    </location>
</feature>
<sequence length="446" mass="47096">MTVLLRPVKAARATGFRISSHSPAPLRAPSPNIQSSHVLNLSRKTRAYAGSASYLKAIRQNYQVQGVYSFTPLTSEFDGQEFITSIGVGSNTFQVLVDTGSSDTWLAETGFQCLDQYSGVAEPEDYCMLGPTYDISGTFRAISNENFNITYGDGEFLTGTFGLEEVSIGGITVISQQIAVVNSATWNGDGISSGLLGLAFPSLTSAYAGTDPNVDSGSNKIEYNPIFTNMYEEGNVPPLFSLAIERGSFGGYLALGGLPPVIFDSVFASSPIQILTMQNVAGSGMTGEYSFYAITIGGLVYNGSQSTKFSQGNWPSPLAAPKKPSQMQVIVDSGTTLIYLPTGIANAVNALFNPPAVFDNYKGAYTVACTAAVPSLGIEIGGVTFYINPVDMILAAGDGTCITGVDDAGQGPNLLGDVFLKNAIAVFDVGASQMRLAARDFYESED</sequence>
<dbReference type="PANTHER" id="PTHR47966">
    <property type="entry name" value="BETA-SITE APP-CLEAVING ENZYME, ISOFORM A-RELATED"/>
    <property type="match status" value="1"/>
</dbReference>
<dbReference type="PROSITE" id="PS00141">
    <property type="entry name" value="ASP_PROTEASE"/>
    <property type="match status" value="2"/>
</dbReference>
<dbReference type="Gene3D" id="2.40.70.10">
    <property type="entry name" value="Acid Proteases"/>
    <property type="match status" value="2"/>
</dbReference>
<feature type="active site" evidence="3">
    <location>
        <position position="332"/>
    </location>
</feature>